<dbReference type="Pfam" id="PF17132">
    <property type="entry name" value="Glyco_hydro_106"/>
    <property type="match status" value="1"/>
</dbReference>
<gene>
    <name evidence="1" type="ORF">GCM10023231_30220</name>
</gene>
<sequence>MLASGLKAQIKQAPHTDYIDTLLSHFQNPGKTYGSAPLWVWNADVTKGKIDSMLYEFKENAFGGVFVHPRPGLITPYLSDKWFDLYRYTVEKGKALDLDVWIYDENSYPSGFAGGHVPEEMPSSYNQGQMLHLEKAATLPVGDTTVFLALKKGSAGFELINRQTQPTAKGDYYIFRKDYYRKSPWYGGFSYVDLMAKGVTEKFIDITMSGYEQNIGKEFGKTVPGVFTDEPNIEVQGENNIRWTPDLFTTFQKTWGYDLRPHLPSLYEQVGDWRKVRHNYYQVLLQLFIDRWSKPWHAYTTAKGLEWTGHYWEHGWPNPNHGGDNMAMYAWHQRPAIDMLFNQFDEKSPNAQFGNIRSVKELASVANQLGKKRTLSETYGGGGWELRFEDMKRLGDWEFVLGVNTLNQHLSYMTMAGARKYDYPQSFSYHSPWWPYYKSLNQYFARLSMALSSGEQVNNILILEPTTSAWMYSTYQQSMPRRQEIGQTFQSFITQLEKAQIEYDLGSENIIKDHGKIEGDRFIIGERAYPTVVIPPGMENLNHSTATLLKEFIKKGGKLIVLEDVKYLDGVEQPEPLKVIRTYRIQTSDLPLGKWTTETIRIAQQDTLGDLYHHRRIFPDGELLFLVNSSLEHGAKGTVEAKGKYLYHLDLMTGKVAKYPSFAKGKGQTFTYDLSPAGSQLFFMSDRNDSDIPMQTVVAESIGKPIPLTTQVHFLSPNVLTVDFCDVHLGDTLIRDQQVFHASDTIYKHFGFVDGNPWNTSVQFKDHTIRRDTFGMKEGFQVDYRFTIKEGVDRQALTVAIERPWLWEISLNGKPIHPMAGKWYLDKDFIVFDARQAIVGENKLTLSAKRMRVHAEVEPVYILGNFDLQSADKGWTIIPATASKLGSWKTMGKPMYGQQVSYSKEITVTKGKKYQLKLGKWNGTAAVVKVNGQVVNDVSYPPYQCLLDSNLRNGQNTIEVIVVGSLKNTLGPHHNQPKPGMVSPWLWRGVKQYPAGRAYDLYDYGLLEDYRVEEL</sequence>
<evidence type="ECO:0000313" key="1">
    <source>
        <dbReference type="EMBL" id="GAA4799386.1"/>
    </source>
</evidence>
<dbReference type="PANTHER" id="PTHR36848">
    <property type="entry name" value="DNA-BINDING PROTEIN (PUTATIVE SECRETED PROTEIN)-RELATED"/>
    <property type="match status" value="1"/>
</dbReference>
<dbReference type="InterPro" id="IPR053161">
    <property type="entry name" value="Ulvan_degrading_GH"/>
</dbReference>
<comment type="caution">
    <text evidence="1">The sequence shown here is derived from an EMBL/GenBank/DDBJ whole genome shotgun (WGS) entry which is preliminary data.</text>
</comment>
<accession>A0ABP9BVV4</accession>
<organism evidence="1 2">
    <name type="scientific">Olivibacter ginsenosidimutans</name>
    <dbReference type="NCBI Taxonomy" id="1176537"/>
    <lineage>
        <taxon>Bacteria</taxon>
        <taxon>Pseudomonadati</taxon>
        <taxon>Bacteroidota</taxon>
        <taxon>Sphingobacteriia</taxon>
        <taxon>Sphingobacteriales</taxon>
        <taxon>Sphingobacteriaceae</taxon>
        <taxon>Olivibacter</taxon>
    </lineage>
</organism>
<dbReference type="Proteomes" id="UP001501411">
    <property type="component" value="Unassembled WGS sequence"/>
</dbReference>
<evidence type="ECO:0000313" key="2">
    <source>
        <dbReference type="Proteomes" id="UP001501411"/>
    </source>
</evidence>
<keyword evidence="2" id="KW-1185">Reference proteome</keyword>
<dbReference type="InterPro" id="IPR008979">
    <property type="entry name" value="Galactose-bd-like_sf"/>
</dbReference>
<dbReference type="PANTHER" id="PTHR36848:SF2">
    <property type="entry name" value="SECRETED PROTEIN"/>
    <property type="match status" value="1"/>
</dbReference>
<reference evidence="2" key="1">
    <citation type="journal article" date="2019" name="Int. J. Syst. Evol. Microbiol.">
        <title>The Global Catalogue of Microorganisms (GCM) 10K type strain sequencing project: providing services to taxonomists for standard genome sequencing and annotation.</title>
        <authorList>
            <consortium name="The Broad Institute Genomics Platform"/>
            <consortium name="The Broad Institute Genome Sequencing Center for Infectious Disease"/>
            <person name="Wu L."/>
            <person name="Ma J."/>
        </authorList>
    </citation>
    <scope>NUCLEOTIDE SEQUENCE [LARGE SCALE GENOMIC DNA]</scope>
    <source>
        <strain evidence="2">JCM 18200</strain>
    </source>
</reference>
<dbReference type="SUPFAM" id="SSF49785">
    <property type="entry name" value="Galactose-binding domain-like"/>
    <property type="match status" value="1"/>
</dbReference>
<dbReference type="EMBL" id="BAABIQ010000040">
    <property type="protein sequence ID" value="GAA4799386.1"/>
    <property type="molecule type" value="Genomic_DNA"/>
</dbReference>
<dbReference type="Gene3D" id="2.60.120.260">
    <property type="entry name" value="Galactose-binding domain-like"/>
    <property type="match status" value="1"/>
</dbReference>
<protein>
    <submittedName>
        <fullName evidence="1">Alpha-L-rhamnosidase</fullName>
    </submittedName>
</protein>
<name>A0ABP9BVV4_9SPHI</name>
<proteinExistence type="predicted"/>